<dbReference type="GO" id="GO:0005783">
    <property type="term" value="C:endoplasmic reticulum"/>
    <property type="evidence" value="ECO:0007669"/>
    <property type="project" value="TreeGrafter"/>
</dbReference>
<feature type="transmembrane region" description="Helical" evidence="6">
    <location>
        <begin position="305"/>
        <end position="323"/>
    </location>
</feature>
<organism evidence="7 8">
    <name type="scientific">Podospora didyma</name>
    <dbReference type="NCBI Taxonomy" id="330526"/>
    <lineage>
        <taxon>Eukaryota</taxon>
        <taxon>Fungi</taxon>
        <taxon>Dikarya</taxon>
        <taxon>Ascomycota</taxon>
        <taxon>Pezizomycotina</taxon>
        <taxon>Sordariomycetes</taxon>
        <taxon>Sordariomycetidae</taxon>
        <taxon>Sordariales</taxon>
        <taxon>Podosporaceae</taxon>
        <taxon>Podospora</taxon>
    </lineage>
</organism>
<dbReference type="PANTHER" id="PTHR13396">
    <property type="entry name" value="NEDD4 FAMILY INTERACTING PROTEIN 1/2"/>
    <property type="match status" value="1"/>
</dbReference>
<sequence length="358" mass="38099">MSGGYERVNARDEDEPETPTGPLPRNTYPIPSSPPPSFHSRDSSVLSRERDQVVDPALADAFDVDGDDSDDDADDTQRLVRSTTPSVRSGHNGQASTTAPRPAHHAQPQTTATPAAGSAPNPLRVYGSGIQSDGVFSNLAARPERGAVEEKEEMPPTYEQAAADQAPPYWEVAIMAPNSLSDCENVYIDGMPVGSFFSFVWNAMISMSFQLVGFLLTYLLHSTHAAKNGSRAGLGITLIQYGFYMKGPKDNSNSGAGGMVSPQMAGDDGYAPPPDPNAHDFDPNAVDHNGGGGGGGVGDLASSDWVAYILMIVGWFILIRAVSDYLKAKRHLQLVLQSPDRGLGVPIIAEGERSETVV</sequence>
<feature type="region of interest" description="Disordered" evidence="5">
    <location>
        <begin position="1"/>
        <end position="124"/>
    </location>
</feature>
<evidence type="ECO:0000256" key="2">
    <source>
        <dbReference type="ARBA" id="ARBA00022692"/>
    </source>
</evidence>
<dbReference type="EMBL" id="JAULSW010000004">
    <property type="protein sequence ID" value="KAK3385280.1"/>
    <property type="molecule type" value="Genomic_DNA"/>
</dbReference>
<dbReference type="GO" id="GO:0048471">
    <property type="term" value="C:perinuclear region of cytoplasm"/>
    <property type="evidence" value="ECO:0007669"/>
    <property type="project" value="TreeGrafter"/>
</dbReference>
<evidence type="ECO:0000256" key="4">
    <source>
        <dbReference type="ARBA" id="ARBA00023136"/>
    </source>
</evidence>
<dbReference type="GO" id="GO:0030001">
    <property type="term" value="P:metal ion transport"/>
    <property type="evidence" value="ECO:0007669"/>
    <property type="project" value="InterPro"/>
</dbReference>
<evidence type="ECO:0000313" key="8">
    <source>
        <dbReference type="Proteomes" id="UP001285441"/>
    </source>
</evidence>
<keyword evidence="3 6" id="KW-1133">Transmembrane helix</keyword>
<evidence type="ECO:0000256" key="3">
    <source>
        <dbReference type="ARBA" id="ARBA00022989"/>
    </source>
</evidence>
<reference evidence="7" key="1">
    <citation type="journal article" date="2023" name="Mol. Phylogenet. Evol.">
        <title>Genome-scale phylogeny and comparative genomics of the fungal order Sordariales.</title>
        <authorList>
            <person name="Hensen N."/>
            <person name="Bonometti L."/>
            <person name="Westerberg I."/>
            <person name="Brannstrom I.O."/>
            <person name="Guillou S."/>
            <person name="Cros-Aarteil S."/>
            <person name="Calhoun S."/>
            <person name="Haridas S."/>
            <person name="Kuo A."/>
            <person name="Mondo S."/>
            <person name="Pangilinan J."/>
            <person name="Riley R."/>
            <person name="LaButti K."/>
            <person name="Andreopoulos B."/>
            <person name="Lipzen A."/>
            <person name="Chen C."/>
            <person name="Yan M."/>
            <person name="Daum C."/>
            <person name="Ng V."/>
            <person name="Clum A."/>
            <person name="Steindorff A."/>
            <person name="Ohm R.A."/>
            <person name="Martin F."/>
            <person name="Silar P."/>
            <person name="Natvig D.O."/>
            <person name="Lalanne C."/>
            <person name="Gautier V."/>
            <person name="Ament-Velasquez S.L."/>
            <person name="Kruys A."/>
            <person name="Hutchinson M.I."/>
            <person name="Powell A.J."/>
            <person name="Barry K."/>
            <person name="Miller A.N."/>
            <person name="Grigoriev I.V."/>
            <person name="Debuchy R."/>
            <person name="Gladieux P."/>
            <person name="Hiltunen Thoren M."/>
            <person name="Johannesson H."/>
        </authorList>
    </citation>
    <scope>NUCLEOTIDE SEQUENCE</scope>
    <source>
        <strain evidence="7">CBS 232.78</strain>
    </source>
</reference>
<dbReference type="GO" id="GO:0031398">
    <property type="term" value="P:positive regulation of protein ubiquitination"/>
    <property type="evidence" value="ECO:0007669"/>
    <property type="project" value="TreeGrafter"/>
</dbReference>
<evidence type="ECO:0000256" key="1">
    <source>
        <dbReference type="ARBA" id="ARBA00004141"/>
    </source>
</evidence>
<dbReference type="GO" id="GO:0016020">
    <property type="term" value="C:membrane"/>
    <property type="evidence" value="ECO:0007669"/>
    <property type="project" value="UniProtKB-SubCell"/>
</dbReference>
<feature type="transmembrane region" description="Helical" evidence="6">
    <location>
        <begin position="199"/>
        <end position="220"/>
    </location>
</feature>
<name>A0AAE0NPK8_9PEZI</name>
<dbReference type="GO" id="GO:0005794">
    <property type="term" value="C:Golgi apparatus"/>
    <property type="evidence" value="ECO:0007669"/>
    <property type="project" value="TreeGrafter"/>
</dbReference>
<keyword evidence="4 6" id="KW-0472">Membrane</keyword>
<feature type="compositionally biased region" description="Polar residues" evidence="5">
    <location>
        <begin position="79"/>
        <end position="99"/>
    </location>
</feature>
<proteinExistence type="predicted"/>
<gene>
    <name evidence="7" type="ORF">B0H63DRAFT_414354</name>
</gene>
<dbReference type="AlphaFoldDB" id="A0AAE0NPK8"/>
<feature type="compositionally biased region" description="Low complexity" evidence="5">
    <location>
        <begin position="105"/>
        <end position="116"/>
    </location>
</feature>
<keyword evidence="8" id="KW-1185">Reference proteome</keyword>
<dbReference type="GO" id="GO:0006511">
    <property type="term" value="P:ubiquitin-dependent protein catabolic process"/>
    <property type="evidence" value="ECO:0007669"/>
    <property type="project" value="TreeGrafter"/>
</dbReference>
<evidence type="ECO:0000256" key="6">
    <source>
        <dbReference type="SAM" id="Phobius"/>
    </source>
</evidence>
<protein>
    <recommendedName>
        <fullName evidence="9">Metal homeostatis protein BSD2</fullName>
    </recommendedName>
</protein>
<evidence type="ECO:0000313" key="7">
    <source>
        <dbReference type="EMBL" id="KAK3385280.1"/>
    </source>
</evidence>
<dbReference type="InterPro" id="IPR019325">
    <property type="entry name" value="NEDD4/Bsd2"/>
</dbReference>
<comment type="caution">
    <text evidence="7">The sequence shown here is derived from an EMBL/GenBank/DDBJ whole genome shotgun (WGS) entry which is preliminary data.</text>
</comment>
<dbReference type="PANTHER" id="PTHR13396:SF5">
    <property type="entry name" value="NEDD4 FAMILY INTERACTING PROTEIN"/>
    <property type="match status" value="1"/>
</dbReference>
<dbReference type="CDD" id="cd22212">
    <property type="entry name" value="NDFIP-like"/>
    <property type="match status" value="1"/>
</dbReference>
<dbReference type="Proteomes" id="UP001285441">
    <property type="component" value="Unassembled WGS sequence"/>
</dbReference>
<feature type="region of interest" description="Disordered" evidence="5">
    <location>
        <begin position="255"/>
        <end position="289"/>
    </location>
</feature>
<evidence type="ECO:0000256" key="5">
    <source>
        <dbReference type="SAM" id="MobiDB-lite"/>
    </source>
</evidence>
<accession>A0AAE0NPK8</accession>
<evidence type="ECO:0008006" key="9">
    <source>
        <dbReference type="Google" id="ProtNLM"/>
    </source>
</evidence>
<comment type="subcellular location">
    <subcellularLocation>
        <location evidence="1">Membrane</location>
        <topology evidence="1">Multi-pass membrane protein</topology>
    </subcellularLocation>
</comment>
<keyword evidence="2 6" id="KW-0812">Transmembrane</keyword>
<dbReference type="Pfam" id="PF10176">
    <property type="entry name" value="NEDD4_Bsd2"/>
    <property type="match status" value="1"/>
</dbReference>
<feature type="compositionally biased region" description="Basic and acidic residues" evidence="5">
    <location>
        <begin position="39"/>
        <end position="53"/>
    </location>
</feature>
<reference evidence="7" key="2">
    <citation type="submission" date="2023-06" db="EMBL/GenBank/DDBJ databases">
        <authorList>
            <consortium name="Lawrence Berkeley National Laboratory"/>
            <person name="Haridas S."/>
            <person name="Hensen N."/>
            <person name="Bonometti L."/>
            <person name="Westerberg I."/>
            <person name="Brannstrom I.O."/>
            <person name="Guillou S."/>
            <person name="Cros-Aarteil S."/>
            <person name="Calhoun S."/>
            <person name="Kuo A."/>
            <person name="Mondo S."/>
            <person name="Pangilinan J."/>
            <person name="Riley R."/>
            <person name="LaButti K."/>
            <person name="Andreopoulos B."/>
            <person name="Lipzen A."/>
            <person name="Chen C."/>
            <person name="Yanf M."/>
            <person name="Daum C."/>
            <person name="Ng V."/>
            <person name="Clum A."/>
            <person name="Steindorff A."/>
            <person name="Ohm R."/>
            <person name="Martin F."/>
            <person name="Silar P."/>
            <person name="Natvig D."/>
            <person name="Lalanne C."/>
            <person name="Gautier V."/>
            <person name="Ament-velasquez S.L."/>
            <person name="Kruys A."/>
            <person name="Hutchinson M.I."/>
            <person name="Powell A.J."/>
            <person name="Barry K."/>
            <person name="Miller A.N."/>
            <person name="Grigoriev I.V."/>
            <person name="Debuchy R."/>
            <person name="Gladieux P."/>
            <person name="Thoren M.H."/>
            <person name="Johannesson H."/>
        </authorList>
    </citation>
    <scope>NUCLEOTIDE SEQUENCE</scope>
    <source>
        <strain evidence="7">CBS 232.78</strain>
    </source>
</reference>
<feature type="compositionally biased region" description="Acidic residues" evidence="5">
    <location>
        <begin position="62"/>
        <end position="74"/>
    </location>
</feature>
<dbReference type="GO" id="GO:0007034">
    <property type="term" value="P:vacuolar transport"/>
    <property type="evidence" value="ECO:0007669"/>
    <property type="project" value="InterPro"/>
</dbReference>